<organism evidence="1 2">
    <name type="scientific">Pyropia yezoensis</name>
    <name type="common">Susabi-nori</name>
    <name type="synonym">Porphyra yezoensis</name>
    <dbReference type="NCBI Taxonomy" id="2788"/>
    <lineage>
        <taxon>Eukaryota</taxon>
        <taxon>Rhodophyta</taxon>
        <taxon>Bangiophyceae</taxon>
        <taxon>Bangiales</taxon>
        <taxon>Bangiaceae</taxon>
        <taxon>Pyropia</taxon>
    </lineage>
</organism>
<proteinExistence type="predicted"/>
<evidence type="ECO:0000313" key="1">
    <source>
        <dbReference type="EMBL" id="KAK1861205.1"/>
    </source>
</evidence>
<accession>A0ACC3BTK5</accession>
<dbReference type="EMBL" id="CM020618">
    <property type="protein sequence ID" value="KAK1861205.1"/>
    <property type="molecule type" value="Genomic_DNA"/>
</dbReference>
<protein>
    <submittedName>
        <fullName evidence="1">Uncharacterized protein</fullName>
    </submittedName>
</protein>
<keyword evidence="2" id="KW-1185">Reference proteome</keyword>
<evidence type="ECO:0000313" key="2">
    <source>
        <dbReference type="Proteomes" id="UP000798662"/>
    </source>
</evidence>
<dbReference type="Proteomes" id="UP000798662">
    <property type="component" value="Chromosome 1"/>
</dbReference>
<reference evidence="1" key="1">
    <citation type="submission" date="2019-11" db="EMBL/GenBank/DDBJ databases">
        <title>Nori genome reveals adaptations in red seaweeds to the harsh intertidal environment.</title>
        <authorList>
            <person name="Wang D."/>
            <person name="Mao Y."/>
        </authorList>
    </citation>
    <scope>NUCLEOTIDE SEQUENCE</scope>
    <source>
        <tissue evidence="1">Gametophyte</tissue>
    </source>
</reference>
<sequence length="322" mass="34570">MPHRRHHHKPRQPRQRRVADGRGPPVGPPIPRDGLAAGARASPPPCRVVRLDTVAPDWRVGSGPPPLHAREWPAASRRNRFGWGGGGLGGVGGWGGWVGRAPTPSPLPSRPLWMPRLAGSPRNLGDDQTATTLRRHPWGCAACGCVLRGDAGGSPGCGRVEGAAVARVTPPPPPPPPYPPPRRRGSLTWWAPPVGALGASGRDGTASCRRQRTPPMPPSPRTRRPLDTPATPAATAAAAALWRGCLAPLGPLCRADIPLPHRPCHCRRPAVDDGVEPLAPPFPCSPSFPCRSWPPPQWWRQQLLLLQLLLRRRLPMLPTQTP</sequence>
<name>A0ACC3BTK5_PYRYE</name>
<gene>
    <name evidence="1" type="ORF">I4F81_003789</name>
</gene>
<comment type="caution">
    <text evidence="1">The sequence shown here is derived from an EMBL/GenBank/DDBJ whole genome shotgun (WGS) entry which is preliminary data.</text>
</comment>